<dbReference type="EMBL" id="BQKI01000085">
    <property type="protein sequence ID" value="GJN34535.1"/>
    <property type="molecule type" value="Genomic_DNA"/>
</dbReference>
<feature type="compositionally biased region" description="Polar residues" evidence="1">
    <location>
        <begin position="14"/>
        <end position="25"/>
    </location>
</feature>
<dbReference type="AlphaFoldDB" id="A0AAV5FIB3"/>
<feature type="domain" description="DUF6598" evidence="2">
    <location>
        <begin position="182"/>
        <end position="230"/>
    </location>
</feature>
<organism evidence="3 4">
    <name type="scientific">Eleusine coracana subsp. coracana</name>
    <dbReference type="NCBI Taxonomy" id="191504"/>
    <lineage>
        <taxon>Eukaryota</taxon>
        <taxon>Viridiplantae</taxon>
        <taxon>Streptophyta</taxon>
        <taxon>Embryophyta</taxon>
        <taxon>Tracheophyta</taxon>
        <taxon>Spermatophyta</taxon>
        <taxon>Magnoliopsida</taxon>
        <taxon>Liliopsida</taxon>
        <taxon>Poales</taxon>
        <taxon>Poaceae</taxon>
        <taxon>PACMAD clade</taxon>
        <taxon>Chloridoideae</taxon>
        <taxon>Cynodonteae</taxon>
        <taxon>Eleusininae</taxon>
        <taxon>Eleusine</taxon>
    </lineage>
</organism>
<reference evidence="3" key="1">
    <citation type="journal article" date="2018" name="DNA Res.">
        <title>Multiple hybrid de novo genome assembly of finger millet, an orphan allotetraploid crop.</title>
        <authorList>
            <person name="Hatakeyama M."/>
            <person name="Aluri S."/>
            <person name="Balachadran M.T."/>
            <person name="Sivarajan S.R."/>
            <person name="Patrignani A."/>
            <person name="Gruter S."/>
            <person name="Poveda L."/>
            <person name="Shimizu-Inatsugi R."/>
            <person name="Baeten J."/>
            <person name="Francoijs K.J."/>
            <person name="Nataraja K.N."/>
            <person name="Reddy Y.A.N."/>
            <person name="Phadnis S."/>
            <person name="Ravikumar R.L."/>
            <person name="Schlapbach R."/>
            <person name="Sreeman S.M."/>
            <person name="Shimizu K.K."/>
        </authorList>
    </citation>
    <scope>NUCLEOTIDE SEQUENCE</scope>
</reference>
<dbReference type="PANTHER" id="PTHR33065:SF186">
    <property type="entry name" value="OS08G0134900 PROTEIN"/>
    <property type="match status" value="1"/>
</dbReference>
<feature type="region of interest" description="Disordered" evidence="1">
    <location>
        <begin position="1"/>
        <end position="54"/>
    </location>
</feature>
<dbReference type="InterPro" id="IPR046533">
    <property type="entry name" value="DUF6598"/>
</dbReference>
<proteinExistence type="predicted"/>
<evidence type="ECO:0000313" key="3">
    <source>
        <dbReference type="EMBL" id="GJN34535.1"/>
    </source>
</evidence>
<evidence type="ECO:0000256" key="1">
    <source>
        <dbReference type="SAM" id="MobiDB-lite"/>
    </source>
</evidence>
<dbReference type="Proteomes" id="UP001054889">
    <property type="component" value="Unassembled WGS sequence"/>
</dbReference>
<dbReference type="PANTHER" id="PTHR33065">
    <property type="entry name" value="OS07G0486400 PROTEIN"/>
    <property type="match status" value="1"/>
</dbReference>
<name>A0AAV5FIB3_ELECO</name>
<accession>A0AAV5FIB3</accession>
<gene>
    <name evidence="3" type="primary">gb23205</name>
    <name evidence="3" type="ORF">PR202_gb23205</name>
</gene>
<sequence length="234" mass="27199">MEPAAPRKAGQARSFVNQQKSSSYTEADESTANEGKPQEIATKEEDDLCKRDLPDDLMRQDAEDTQLGQVWEYDLVELESDSDEDCELDPELVRSLDWFRLKTVPDWDVKKVSWEEHVVNMLHMVRLHEITEYDPVRHHPVITRFCQFNLAYFDLDKESRAMCGLPLCKLTSYEHNDLEESINVVSLRIVKSDVGYPIRVFGTVLARDQVDYKCVYLFRRDEDNPQVINSPLIV</sequence>
<comment type="caution">
    <text evidence="3">The sequence shown here is derived from an EMBL/GenBank/DDBJ whole genome shotgun (WGS) entry which is preliminary data.</text>
</comment>
<evidence type="ECO:0000313" key="4">
    <source>
        <dbReference type="Proteomes" id="UP001054889"/>
    </source>
</evidence>
<reference evidence="3" key="2">
    <citation type="submission" date="2021-12" db="EMBL/GenBank/DDBJ databases">
        <title>Resequencing data analysis of finger millet.</title>
        <authorList>
            <person name="Hatakeyama M."/>
            <person name="Aluri S."/>
            <person name="Balachadran M.T."/>
            <person name="Sivarajan S.R."/>
            <person name="Poveda L."/>
            <person name="Shimizu-Inatsugi R."/>
            <person name="Schlapbach R."/>
            <person name="Sreeman S.M."/>
            <person name="Shimizu K.K."/>
        </authorList>
    </citation>
    <scope>NUCLEOTIDE SEQUENCE</scope>
</reference>
<evidence type="ECO:0000259" key="2">
    <source>
        <dbReference type="Pfam" id="PF20241"/>
    </source>
</evidence>
<protein>
    <recommendedName>
        <fullName evidence="2">DUF6598 domain-containing protein</fullName>
    </recommendedName>
</protein>
<keyword evidence="4" id="KW-1185">Reference proteome</keyword>
<dbReference type="Pfam" id="PF20241">
    <property type="entry name" value="DUF6598"/>
    <property type="match status" value="1"/>
</dbReference>